<feature type="transmembrane region" description="Helical" evidence="1">
    <location>
        <begin position="98"/>
        <end position="116"/>
    </location>
</feature>
<dbReference type="EMBL" id="CP042912">
    <property type="protein sequence ID" value="QEG22354.1"/>
    <property type="molecule type" value="Genomic_DNA"/>
</dbReference>
<keyword evidence="1" id="KW-0472">Membrane</keyword>
<evidence type="ECO:0000313" key="2">
    <source>
        <dbReference type="EMBL" id="QEG22354.1"/>
    </source>
</evidence>
<sequence>MQQLFEQFAADVAAQPQWLQIWGNILGPVTLLSMILFLFRRNLIPVALLTVFVLPSMLLLYHNFGYSRILGLAHIVFWTPADVYLLKIRTTWRVRETWLGKWIIVALAVMLISLAFDYVDLARWLLGDRGRVHLSMMRTELAGLSQRHERGQITIAEDGTASRMALAAPKHGS</sequence>
<keyword evidence="3" id="KW-1185">Reference proteome</keyword>
<evidence type="ECO:0000313" key="3">
    <source>
        <dbReference type="Proteomes" id="UP000322214"/>
    </source>
</evidence>
<feature type="transmembrane region" description="Helical" evidence="1">
    <location>
        <begin position="46"/>
        <end position="63"/>
    </location>
</feature>
<proteinExistence type="predicted"/>
<organism evidence="2 3">
    <name type="scientific">Mariniblastus fucicola</name>
    <dbReference type="NCBI Taxonomy" id="980251"/>
    <lineage>
        <taxon>Bacteria</taxon>
        <taxon>Pseudomonadati</taxon>
        <taxon>Planctomycetota</taxon>
        <taxon>Planctomycetia</taxon>
        <taxon>Pirellulales</taxon>
        <taxon>Pirellulaceae</taxon>
        <taxon>Mariniblastus</taxon>
    </lineage>
</organism>
<keyword evidence="1" id="KW-1133">Transmembrane helix</keyword>
<name>A0A5B9P7P3_9BACT</name>
<evidence type="ECO:0000256" key="1">
    <source>
        <dbReference type="SAM" id="Phobius"/>
    </source>
</evidence>
<protein>
    <submittedName>
        <fullName evidence="2">Uncharacterized protein</fullName>
    </submittedName>
</protein>
<reference evidence="2 3" key="1">
    <citation type="submission" date="2019-08" db="EMBL/GenBank/DDBJ databases">
        <title>Deep-cultivation of Planctomycetes and their phenomic and genomic characterization uncovers novel biology.</title>
        <authorList>
            <person name="Wiegand S."/>
            <person name="Jogler M."/>
            <person name="Boedeker C."/>
            <person name="Pinto D."/>
            <person name="Vollmers J."/>
            <person name="Rivas-Marin E."/>
            <person name="Kohn T."/>
            <person name="Peeters S.H."/>
            <person name="Heuer A."/>
            <person name="Rast P."/>
            <person name="Oberbeckmann S."/>
            <person name="Bunk B."/>
            <person name="Jeske O."/>
            <person name="Meyerdierks A."/>
            <person name="Storesund J.E."/>
            <person name="Kallscheuer N."/>
            <person name="Luecker S."/>
            <person name="Lage O.M."/>
            <person name="Pohl T."/>
            <person name="Merkel B.J."/>
            <person name="Hornburger P."/>
            <person name="Mueller R.-W."/>
            <person name="Bruemmer F."/>
            <person name="Labrenz M."/>
            <person name="Spormann A.M."/>
            <person name="Op den Camp H."/>
            <person name="Overmann J."/>
            <person name="Amann R."/>
            <person name="Jetten M.S.M."/>
            <person name="Mascher T."/>
            <person name="Medema M.H."/>
            <person name="Devos D.P."/>
            <person name="Kaster A.-K."/>
            <person name="Ovreas L."/>
            <person name="Rohde M."/>
            <person name="Galperin M.Y."/>
            <person name="Jogler C."/>
        </authorList>
    </citation>
    <scope>NUCLEOTIDE SEQUENCE [LARGE SCALE GENOMIC DNA]</scope>
    <source>
        <strain evidence="2 3">FC18</strain>
    </source>
</reference>
<feature type="transmembrane region" description="Helical" evidence="1">
    <location>
        <begin position="20"/>
        <end position="39"/>
    </location>
</feature>
<dbReference type="OrthoDB" id="7619983at2"/>
<keyword evidence="1" id="KW-0812">Transmembrane</keyword>
<accession>A0A5B9P7P3</accession>
<dbReference type="AlphaFoldDB" id="A0A5B9P7P3"/>
<dbReference type="Proteomes" id="UP000322214">
    <property type="component" value="Chromosome"/>
</dbReference>
<dbReference type="KEGG" id="mff:MFFC18_22340"/>
<gene>
    <name evidence="2" type="ORF">MFFC18_22340</name>
</gene>
<dbReference type="RefSeq" id="WP_075081542.1">
    <property type="nucleotide sequence ID" value="NZ_CP042912.1"/>
</dbReference>